<feature type="domain" description="Alpha-L-rhamnosidase six-hairpin glycosidase" evidence="6">
    <location>
        <begin position="405"/>
        <end position="738"/>
    </location>
</feature>
<evidence type="ECO:0000259" key="7">
    <source>
        <dbReference type="Pfam" id="PF17390"/>
    </source>
</evidence>
<evidence type="ECO:0000313" key="9">
    <source>
        <dbReference type="Proteomes" id="UP001251849"/>
    </source>
</evidence>
<gene>
    <name evidence="8" type="ORF">Q9S71_03305</name>
</gene>
<dbReference type="PANTHER" id="PTHR33307:SF11">
    <property type="entry name" value="ALPHA-L-RHAMNOSIDASE"/>
    <property type="match status" value="1"/>
</dbReference>
<proteinExistence type="predicted"/>
<keyword evidence="3 8" id="KW-0378">Hydrolase</keyword>
<dbReference type="InterPro" id="IPR008902">
    <property type="entry name" value="Rhamnosid_concanavalin"/>
</dbReference>
<dbReference type="InterPro" id="IPR035396">
    <property type="entry name" value="Bac_rhamnosid6H"/>
</dbReference>
<evidence type="ECO:0000259" key="4">
    <source>
        <dbReference type="Pfam" id="PF05592"/>
    </source>
</evidence>
<dbReference type="Gene3D" id="2.60.420.10">
    <property type="entry name" value="Maltose phosphorylase, domain 3"/>
    <property type="match status" value="1"/>
</dbReference>
<evidence type="ECO:0000259" key="5">
    <source>
        <dbReference type="Pfam" id="PF08531"/>
    </source>
</evidence>
<dbReference type="Pfam" id="PF17390">
    <property type="entry name" value="Bac_rhamnosid_C"/>
    <property type="match status" value="1"/>
</dbReference>
<dbReference type="PANTHER" id="PTHR33307">
    <property type="entry name" value="ALPHA-RHAMNOSIDASE (EUROFUNG)"/>
    <property type="match status" value="1"/>
</dbReference>
<dbReference type="Pfam" id="PF17389">
    <property type="entry name" value="Bac_rhamnosid6H"/>
    <property type="match status" value="1"/>
</dbReference>
<dbReference type="InterPro" id="IPR016007">
    <property type="entry name" value="Alpha_rhamnosid"/>
</dbReference>
<feature type="domain" description="Alpha-L-rhamnosidase C-terminal" evidence="7">
    <location>
        <begin position="743"/>
        <end position="805"/>
    </location>
</feature>
<accession>A0ABU3G7Q4</accession>
<evidence type="ECO:0000256" key="2">
    <source>
        <dbReference type="ARBA" id="ARBA00012652"/>
    </source>
</evidence>
<organism evidence="8 9">
    <name type="scientific">Microbacterium gawkjiense</name>
    <dbReference type="NCBI Taxonomy" id="3067309"/>
    <lineage>
        <taxon>Bacteria</taxon>
        <taxon>Bacillati</taxon>
        <taxon>Actinomycetota</taxon>
        <taxon>Actinomycetes</taxon>
        <taxon>Micrococcales</taxon>
        <taxon>Microbacteriaceae</taxon>
        <taxon>Microbacterium</taxon>
    </lineage>
</organism>
<feature type="domain" description="Bacterial alpha-L-rhamnosidase N-terminal" evidence="5">
    <location>
        <begin position="137"/>
        <end position="265"/>
    </location>
</feature>
<comment type="catalytic activity">
    <reaction evidence="1">
        <text>Hydrolysis of terminal non-reducing alpha-L-rhamnose residues in alpha-L-rhamnosides.</text>
        <dbReference type="EC" id="3.2.1.40"/>
    </reaction>
</comment>
<evidence type="ECO:0000256" key="1">
    <source>
        <dbReference type="ARBA" id="ARBA00001445"/>
    </source>
</evidence>
<feature type="domain" description="Alpha-L-rhamnosidase concanavalin-like" evidence="4">
    <location>
        <begin position="310"/>
        <end position="391"/>
    </location>
</feature>
<dbReference type="Gene3D" id="2.60.120.260">
    <property type="entry name" value="Galactose-binding domain-like"/>
    <property type="match status" value="2"/>
</dbReference>
<dbReference type="InterPro" id="IPR013737">
    <property type="entry name" value="Bac_rhamnosid_N"/>
</dbReference>
<evidence type="ECO:0000313" key="8">
    <source>
        <dbReference type="EMBL" id="MDT3315843.1"/>
    </source>
</evidence>
<reference evidence="8 9" key="1">
    <citation type="submission" date="2023-08" db="EMBL/GenBank/DDBJ databases">
        <title>Microbacterium aquilitoris sp. nov. and Microbacterium gwkjibeachense sp. nov., isolated from beach.</title>
        <authorList>
            <person name="Lee S.D."/>
            <person name="Yang H."/>
            <person name="Kim I."/>
        </authorList>
    </citation>
    <scope>NUCLEOTIDE SEQUENCE [LARGE SCALE GENOMIC DNA]</scope>
    <source>
        <strain evidence="8 9">KSW4-11</strain>
    </source>
</reference>
<dbReference type="SUPFAM" id="SSF48208">
    <property type="entry name" value="Six-hairpin glycosidases"/>
    <property type="match status" value="1"/>
</dbReference>
<dbReference type="Gene3D" id="1.50.10.10">
    <property type="match status" value="1"/>
</dbReference>
<dbReference type="EC" id="3.2.1.40" evidence="2"/>
<name>A0ABU3G7Q4_9MICO</name>
<dbReference type="EMBL" id="JAUZVV010000001">
    <property type="protein sequence ID" value="MDT3315843.1"/>
    <property type="molecule type" value="Genomic_DNA"/>
</dbReference>
<evidence type="ECO:0000259" key="6">
    <source>
        <dbReference type="Pfam" id="PF17389"/>
    </source>
</evidence>
<dbReference type="InterPro" id="IPR012341">
    <property type="entry name" value="6hp_glycosidase-like_sf"/>
</dbReference>
<comment type="caution">
    <text evidence="8">The sequence shown here is derived from an EMBL/GenBank/DDBJ whole genome shotgun (WGS) entry which is preliminary data.</text>
</comment>
<dbReference type="InterPro" id="IPR035398">
    <property type="entry name" value="Bac_rhamnosid_C"/>
</dbReference>
<dbReference type="InterPro" id="IPR008928">
    <property type="entry name" value="6-hairpin_glycosidase_sf"/>
</dbReference>
<dbReference type="Pfam" id="PF08531">
    <property type="entry name" value="Bac_rhamnosid_N"/>
    <property type="match status" value="1"/>
</dbReference>
<dbReference type="Proteomes" id="UP001251849">
    <property type="component" value="Unassembled WGS sequence"/>
</dbReference>
<keyword evidence="9" id="KW-1185">Reference proteome</keyword>
<sequence>MTPRAYALKAGGWTDPVGIHSPTPPLSWRVGGAAGDLEGFVVRLAGSPDELPAAAGHPVPGAFFEWPRQPLSDGEVVYWQVGTRAEGGIKWSDAARIEAPVWDLGAAAAITHPAWVDPRADVGMPELATSLLIDDTVTRVLLSFTGNGVVVPLVDGRTAIAGELEPGYAQPGRSTPAVTWDITEALPPGERRLALALGGGMAYLPDLPGRYTKYLRTDQSLWVRALIQIWRVDGTRETVVTSADWDARSSGTTVAHWYGGEVDDGPGGDAWTPAVEVAAPPHHWRAAPSVRVVAELDGTPVRDRGGKQQWDFGVNTAGRPRITVPGDEAATITLIPGEIRGTDGRVDQSTTGSPIWDRAVLGPARRSWSPRFVYHGGRYLDVEGAPAGTTATWQVLRAGNESLLRFSSSSDFLNRLHGAVDRAVQSNMFTTFTDCPHREKLGWLEQQHLCFDTLTYGYDVRAHLTDAVRQMVAAQTPEGLIPNIAPEHVVFDYWPHKGDITAFRDDVNWGRAIVEVPLRLHEQYGEVAAARLAWPAAQRYLSYLQTREEAGLLRHGLGDWVEIDESTPVELVATWGYAKALDGAAALAGLLHHDDARRAYSAHADRVWRRWRQEFRDEDPGSWGSGSQASLALALDSRAVPDEERASLTAALLTAVQRARNSFTVGEIGLPALVRSLSAAGRDDVVMDVISRTDVPGYGRQLARGATALPESWHGSDGEAGVISQNHFMLGAIDGWIIGRVGGLRRHPDDVGWRRVVVDPATVPGVDRAAVRYESPFGMYEVAWERSARGSELTVTAPPGSRVEIARPWQWGEISTTRMMQRR</sequence>
<dbReference type="Pfam" id="PF05592">
    <property type="entry name" value="Bac_rhamnosid"/>
    <property type="match status" value="1"/>
</dbReference>
<evidence type="ECO:0000256" key="3">
    <source>
        <dbReference type="ARBA" id="ARBA00022801"/>
    </source>
</evidence>
<protein>
    <recommendedName>
        <fullName evidence="2">alpha-L-rhamnosidase</fullName>
        <ecNumber evidence="2">3.2.1.40</ecNumber>
    </recommendedName>
</protein>
<dbReference type="RefSeq" id="WP_311860485.1">
    <property type="nucleotide sequence ID" value="NZ_JAUZVV010000001.1"/>
</dbReference>
<dbReference type="GO" id="GO:0016787">
    <property type="term" value="F:hydrolase activity"/>
    <property type="evidence" value="ECO:0007669"/>
    <property type="project" value="UniProtKB-KW"/>
</dbReference>